<protein>
    <submittedName>
        <fullName evidence="2">Uncharacterized protein</fullName>
    </submittedName>
</protein>
<organism evidence="2 3">
    <name type="scientific">Planobispora longispora</name>
    <dbReference type="NCBI Taxonomy" id="28887"/>
    <lineage>
        <taxon>Bacteria</taxon>
        <taxon>Bacillati</taxon>
        <taxon>Actinomycetota</taxon>
        <taxon>Actinomycetes</taxon>
        <taxon>Streptosporangiales</taxon>
        <taxon>Streptosporangiaceae</taxon>
        <taxon>Planobispora</taxon>
    </lineage>
</organism>
<proteinExistence type="predicted"/>
<dbReference type="Proteomes" id="UP000616724">
    <property type="component" value="Unassembled WGS sequence"/>
</dbReference>
<dbReference type="AlphaFoldDB" id="A0A8J3RKB7"/>
<evidence type="ECO:0000313" key="2">
    <source>
        <dbReference type="EMBL" id="GIH75189.1"/>
    </source>
</evidence>
<name>A0A8J3RKB7_9ACTN</name>
<sequence length="70" mass="7087">MHSDTSHAETAAMVSEMSPPGLAAASTVSSEPAATGPAKANDRQPFLDATAGESTTGEATTLNTLRSPRE</sequence>
<keyword evidence="3" id="KW-1185">Reference proteome</keyword>
<evidence type="ECO:0000313" key="3">
    <source>
        <dbReference type="Proteomes" id="UP000616724"/>
    </source>
</evidence>
<gene>
    <name evidence="2" type="ORF">Plo01_16180</name>
</gene>
<reference evidence="2 3" key="1">
    <citation type="submission" date="2021-01" db="EMBL/GenBank/DDBJ databases">
        <title>Whole genome shotgun sequence of Planobispora longispora NBRC 13918.</title>
        <authorList>
            <person name="Komaki H."/>
            <person name="Tamura T."/>
        </authorList>
    </citation>
    <scope>NUCLEOTIDE SEQUENCE [LARGE SCALE GENOMIC DNA]</scope>
    <source>
        <strain evidence="2 3">NBRC 13918</strain>
    </source>
</reference>
<evidence type="ECO:0000256" key="1">
    <source>
        <dbReference type="SAM" id="MobiDB-lite"/>
    </source>
</evidence>
<dbReference type="EMBL" id="BOOH01000014">
    <property type="protein sequence ID" value="GIH75189.1"/>
    <property type="molecule type" value="Genomic_DNA"/>
</dbReference>
<feature type="compositionally biased region" description="Low complexity" evidence="1">
    <location>
        <begin position="49"/>
        <end position="61"/>
    </location>
</feature>
<comment type="caution">
    <text evidence="2">The sequence shown here is derived from an EMBL/GenBank/DDBJ whole genome shotgun (WGS) entry which is preliminary data.</text>
</comment>
<accession>A0A8J3RKB7</accession>
<feature type="region of interest" description="Disordered" evidence="1">
    <location>
        <begin position="1"/>
        <end position="70"/>
    </location>
</feature>